<organism evidence="4 5">
    <name type="scientific">Dactylosporangium sucinum</name>
    <dbReference type="NCBI Taxonomy" id="1424081"/>
    <lineage>
        <taxon>Bacteria</taxon>
        <taxon>Bacillati</taxon>
        <taxon>Actinomycetota</taxon>
        <taxon>Actinomycetes</taxon>
        <taxon>Micromonosporales</taxon>
        <taxon>Micromonosporaceae</taxon>
        <taxon>Dactylosporangium</taxon>
    </lineage>
</organism>
<accession>A0A917TWV8</accession>
<reference evidence="4" key="2">
    <citation type="submission" date="2020-09" db="EMBL/GenBank/DDBJ databases">
        <authorList>
            <person name="Sun Q."/>
            <person name="Ohkuma M."/>
        </authorList>
    </citation>
    <scope>NUCLEOTIDE SEQUENCE</scope>
    <source>
        <strain evidence="4">JCM 19831</strain>
    </source>
</reference>
<dbReference type="Proteomes" id="UP000642070">
    <property type="component" value="Unassembled WGS sequence"/>
</dbReference>
<evidence type="ECO:0000256" key="1">
    <source>
        <dbReference type="SAM" id="MobiDB-lite"/>
    </source>
</evidence>
<comment type="caution">
    <text evidence="4">The sequence shown here is derived from an EMBL/GenBank/DDBJ whole genome shotgun (WGS) entry which is preliminary data.</text>
</comment>
<feature type="domain" description="DUF1996" evidence="3">
    <location>
        <begin position="92"/>
        <end position="293"/>
    </location>
</feature>
<keyword evidence="5" id="KW-1185">Reference proteome</keyword>
<name>A0A917TWV8_9ACTN</name>
<sequence>MRLRPLFAVLAAGALLTAVAACDPSAPVISQPPPSPTVLSPVPSVAPSSPSPSVSAGTAAPQPAKTFTDKPPQAQYREFAANCTETHRAGDDPIVFPGLPGAAHDHTFVGNPATTATSTPESLLKGSTSCQDKLDASSYWFPTLSQNGTVVQPQMVTVYYKSGVKDYRTVQPFPAGFRLVVGDVKTASAEQFTGTWSCTGYLGKDIPPSCPAGSSLIVRMQAPSCWDGVHLDSPDHKSHMAWPVGGVCPKDHPVPLPMFELKVPYKLPGGNTGGLRYSSGAAHSFHYDFMNGWDAPRQAQLVAHCVNGGRQCNGLGVDQHKP</sequence>
<evidence type="ECO:0000256" key="2">
    <source>
        <dbReference type="SAM" id="SignalP"/>
    </source>
</evidence>
<feature type="compositionally biased region" description="Low complexity" evidence="1">
    <location>
        <begin position="37"/>
        <end position="61"/>
    </location>
</feature>
<gene>
    <name evidence="4" type="ORF">GCM10007977_048680</name>
</gene>
<dbReference type="Pfam" id="PF09362">
    <property type="entry name" value="DUF1996"/>
    <property type="match status" value="1"/>
</dbReference>
<feature type="signal peptide" evidence="2">
    <location>
        <begin position="1"/>
        <end position="20"/>
    </location>
</feature>
<dbReference type="EMBL" id="BMPI01000024">
    <property type="protein sequence ID" value="GGM41517.1"/>
    <property type="molecule type" value="Genomic_DNA"/>
</dbReference>
<evidence type="ECO:0000313" key="4">
    <source>
        <dbReference type="EMBL" id="GGM41517.1"/>
    </source>
</evidence>
<feature type="chain" id="PRO_5037954356" description="DUF1996 domain-containing protein" evidence="2">
    <location>
        <begin position="21"/>
        <end position="322"/>
    </location>
</feature>
<protein>
    <recommendedName>
        <fullName evidence="3">DUF1996 domain-containing protein</fullName>
    </recommendedName>
</protein>
<dbReference type="PANTHER" id="PTHR43662">
    <property type="match status" value="1"/>
</dbReference>
<proteinExistence type="predicted"/>
<dbReference type="AlphaFoldDB" id="A0A917TWV8"/>
<evidence type="ECO:0000313" key="5">
    <source>
        <dbReference type="Proteomes" id="UP000642070"/>
    </source>
</evidence>
<evidence type="ECO:0000259" key="3">
    <source>
        <dbReference type="Pfam" id="PF09362"/>
    </source>
</evidence>
<dbReference type="PROSITE" id="PS51257">
    <property type="entry name" value="PROKAR_LIPOPROTEIN"/>
    <property type="match status" value="1"/>
</dbReference>
<dbReference type="PANTHER" id="PTHR43662:SF3">
    <property type="entry name" value="DOMAIN PROTEIN, PUTATIVE (AFU_ORTHOLOGUE AFUA_6G11970)-RELATED"/>
    <property type="match status" value="1"/>
</dbReference>
<dbReference type="InterPro" id="IPR018535">
    <property type="entry name" value="DUF1996"/>
</dbReference>
<dbReference type="RefSeq" id="WP_190252226.1">
    <property type="nucleotide sequence ID" value="NZ_BMPI01000024.1"/>
</dbReference>
<keyword evidence="2" id="KW-0732">Signal</keyword>
<reference evidence="4" key="1">
    <citation type="journal article" date="2014" name="Int. J. Syst. Evol. Microbiol.">
        <title>Complete genome sequence of Corynebacterium casei LMG S-19264T (=DSM 44701T), isolated from a smear-ripened cheese.</title>
        <authorList>
            <consortium name="US DOE Joint Genome Institute (JGI-PGF)"/>
            <person name="Walter F."/>
            <person name="Albersmeier A."/>
            <person name="Kalinowski J."/>
            <person name="Ruckert C."/>
        </authorList>
    </citation>
    <scope>NUCLEOTIDE SEQUENCE</scope>
    <source>
        <strain evidence="4">JCM 19831</strain>
    </source>
</reference>
<feature type="region of interest" description="Disordered" evidence="1">
    <location>
        <begin position="32"/>
        <end position="72"/>
    </location>
</feature>